<evidence type="ECO:0000313" key="2">
    <source>
        <dbReference type="Proteomes" id="UP001150603"/>
    </source>
</evidence>
<reference evidence="1" key="1">
    <citation type="submission" date="2022-07" db="EMBL/GenBank/DDBJ databases">
        <title>Phylogenomic reconstructions and comparative analyses of Kickxellomycotina fungi.</title>
        <authorList>
            <person name="Reynolds N.K."/>
            <person name="Stajich J.E."/>
            <person name="Barry K."/>
            <person name="Grigoriev I.V."/>
            <person name="Crous P."/>
            <person name="Smith M.E."/>
        </authorList>
    </citation>
    <scope>NUCLEOTIDE SEQUENCE</scope>
    <source>
        <strain evidence="1">NRRL 5244</strain>
    </source>
</reference>
<evidence type="ECO:0000313" key="1">
    <source>
        <dbReference type="EMBL" id="KAJ1930024.1"/>
    </source>
</evidence>
<sequence>MVPSAPLSSRVADLLEALRTEYDSLTQESSAMKIYKDDYEQRINSQIAEMAMFQTGLADLEQRHLAMRKQYEDEINRLRREIQALGGAPVVSTPFISQPQQQPMLAQGQAMPISQAHNAGMPPGSQPHASQGPGGMYGMPAASGPHNGPNGPIMTPGQPPMGGESHPGAPYAMGPGGPYGPGGNVPMGAHGQQPPQQPPTPQQQAAGVAKDRKPNVMAQQQQQQQQAQQAQQQQMANRQTPTQSVRNVGPSGQKPPQQPPTPQQQQQAQQQQQPQQMQPQQGM</sequence>
<comment type="caution">
    <text evidence="1">The sequence shown here is derived from an EMBL/GenBank/DDBJ whole genome shotgun (WGS) entry which is preliminary data.</text>
</comment>
<dbReference type="EMBL" id="JANBPW010006446">
    <property type="protein sequence ID" value="KAJ1930024.1"/>
    <property type="molecule type" value="Genomic_DNA"/>
</dbReference>
<gene>
    <name evidence="1" type="primary">TUP1_2</name>
    <name evidence="1" type="ORF">FBU59_006994</name>
</gene>
<feature type="non-terminal residue" evidence="1">
    <location>
        <position position="283"/>
    </location>
</feature>
<organism evidence="1 2">
    <name type="scientific">Linderina macrospora</name>
    <dbReference type="NCBI Taxonomy" id="4868"/>
    <lineage>
        <taxon>Eukaryota</taxon>
        <taxon>Fungi</taxon>
        <taxon>Fungi incertae sedis</taxon>
        <taxon>Zoopagomycota</taxon>
        <taxon>Kickxellomycotina</taxon>
        <taxon>Kickxellomycetes</taxon>
        <taxon>Kickxellales</taxon>
        <taxon>Kickxellaceae</taxon>
        <taxon>Linderina</taxon>
    </lineage>
</organism>
<protein>
    <submittedName>
        <fullName evidence="1">General transcription repressor</fullName>
    </submittedName>
</protein>
<accession>A0ACC1IYC5</accession>
<proteinExistence type="predicted"/>
<name>A0ACC1IYC5_9FUNG</name>
<dbReference type="Proteomes" id="UP001150603">
    <property type="component" value="Unassembled WGS sequence"/>
</dbReference>
<keyword evidence="2" id="KW-1185">Reference proteome</keyword>